<dbReference type="EMBL" id="JANFQF010000006">
    <property type="protein sequence ID" value="MCQ4119400.1"/>
    <property type="molecule type" value="Genomic_DNA"/>
</dbReference>
<dbReference type="InterPro" id="IPR050109">
    <property type="entry name" value="HTH-type_TetR-like_transc_reg"/>
</dbReference>
<dbReference type="SUPFAM" id="SSF48498">
    <property type="entry name" value="Tetracyclin repressor-like, C-terminal domain"/>
    <property type="match status" value="1"/>
</dbReference>
<dbReference type="InterPro" id="IPR001647">
    <property type="entry name" value="HTH_TetR"/>
</dbReference>
<evidence type="ECO:0000256" key="4">
    <source>
        <dbReference type="ARBA" id="ARBA00023163"/>
    </source>
</evidence>
<dbReference type="Gene3D" id="1.10.10.60">
    <property type="entry name" value="Homeodomain-like"/>
    <property type="match status" value="1"/>
</dbReference>
<dbReference type="Gene3D" id="1.10.357.10">
    <property type="entry name" value="Tetracycline Repressor, domain 2"/>
    <property type="match status" value="1"/>
</dbReference>
<keyword evidence="4" id="KW-0804">Transcription</keyword>
<feature type="DNA-binding region" description="H-T-H motif" evidence="5">
    <location>
        <begin position="35"/>
        <end position="54"/>
    </location>
</feature>
<dbReference type="InterPro" id="IPR004111">
    <property type="entry name" value="Repressor_TetR_C"/>
</dbReference>
<dbReference type="PANTHER" id="PTHR30055:SF151">
    <property type="entry name" value="TRANSCRIPTIONAL REGULATORY PROTEIN"/>
    <property type="match status" value="1"/>
</dbReference>
<dbReference type="Proteomes" id="UP001524501">
    <property type="component" value="Unassembled WGS sequence"/>
</dbReference>
<keyword evidence="3 5" id="KW-0238">DNA-binding</keyword>
<keyword evidence="1" id="KW-0678">Repressor</keyword>
<evidence type="ECO:0000256" key="3">
    <source>
        <dbReference type="ARBA" id="ARBA00023125"/>
    </source>
</evidence>
<reference evidence="7 8" key="1">
    <citation type="submission" date="2022-07" db="EMBL/GenBank/DDBJ databases">
        <title>Degradation activity of malathion, p-nitrophenol and potential low-temperature adaptation strategy of Rhodococcus sp. FXJ9.536.</title>
        <authorList>
            <person name="Huang J."/>
            <person name="Huang Y."/>
        </authorList>
    </citation>
    <scope>NUCLEOTIDE SEQUENCE [LARGE SCALE GENOMIC DNA]</scope>
    <source>
        <strain evidence="7 8">FXJ9.536</strain>
    </source>
</reference>
<gene>
    <name evidence="7" type="ORF">NOF53_09470</name>
</gene>
<organism evidence="7 8">
    <name type="scientific">Rhodococcus tibetensis</name>
    <dbReference type="NCBI Taxonomy" id="2965064"/>
    <lineage>
        <taxon>Bacteria</taxon>
        <taxon>Bacillati</taxon>
        <taxon>Actinomycetota</taxon>
        <taxon>Actinomycetes</taxon>
        <taxon>Mycobacteriales</taxon>
        <taxon>Nocardiaceae</taxon>
        <taxon>Rhodococcus</taxon>
    </lineage>
</organism>
<feature type="domain" description="HTH tetR-type" evidence="6">
    <location>
        <begin position="12"/>
        <end position="72"/>
    </location>
</feature>
<proteinExistence type="predicted"/>
<dbReference type="PANTHER" id="PTHR30055">
    <property type="entry name" value="HTH-TYPE TRANSCRIPTIONAL REGULATOR RUTR"/>
    <property type="match status" value="1"/>
</dbReference>
<keyword evidence="2" id="KW-0805">Transcription regulation</keyword>
<evidence type="ECO:0000259" key="6">
    <source>
        <dbReference type="PROSITE" id="PS50977"/>
    </source>
</evidence>
<dbReference type="PROSITE" id="PS50977">
    <property type="entry name" value="HTH_TETR_2"/>
    <property type="match status" value="1"/>
</dbReference>
<dbReference type="Pfam" id="PF02909">
    <property type="entry name" value="TetR_C_1"/>
    <property type="match status" value="1"/>
</dbReference>
<dbReference type="InterPro" id="IPR036271">
    <property type="entry name" value="Tet_transcr_reg_TetR-rel_C_sf"/>
</dbReference>
<dbReference type="SUPFAM" id="SSF46689">
    <property type="entry name" value="Homeodomain-like"/>
    <property type="match status" value="1"/>
</dbReference>
<dbReference type="Pfam" id="PF00440">
    <property type="entry name" value="TetR_N"/>
    <property type="match status" value="1"/>
</dbReference>
<keyword evidence="8" id="KW-1185">Reference proteome</keyword>
<comment type="caution">
    <text evidence="7">The sequence shown here is derived from an EMBL/GenBank/DDBJ whole genome shotgun (WGS) entry which is preliminary data.</text>
</comment>
<protein>
    <submittedName>
        <fullName evidence="7">TetR/AcrR family transcriptional regulator</fullName>
    </submittedName>
</protein>
<evidence type="ECO:0000256" key="5">
    <source>
        <dbReference type="PROSITE-ProRule" id="PRU00335"/>
    </source>
</evidence>
<dbReference type="InterPro" id="IPR009057">
    <property type="entry name" value="Homeodomain-like_sf"/>
</dbReference>
<accession>A0ABT1QCD2</accession>
<evidence type="ECO:0000313" key="7">
    <source>
        <dbReference type="EMBL" id="MCQ4119400.1"/>
    </source>
</evidence>
<dbReference type="PRINTS" id="PR00400">
    <property type="entry name" value="TETREPRESSOR"/>
</dbReference>
<evidence type="ECO:0000256" key="1">
    <source>
        <dbReference type="ARBA" id="ARBA00022491"/>
    </source>
</evidence>
<evidence type="ECO:0000313" key="8">
    <source>
        <dbReference type="Proteomes" id="UP001524501"/>
    </source>
</evidence>
<evidence type="ECO:0000256" key="2">
    <source>
        <dbReference type="ARBA" id="ARBA00023015"/>
    </source>
</evidence>
<name>A0ABT1QCD2_9NOCA</name>
<dbReference type="InterPro" id="IPR003012">
    <property type="entry name" value="Tet_transcr_reg_TetR"/>
</dbReference>
<dbReference type="RefSeq" id="WP_255967602.1">
    <property type="nucleotide sequence ID" value="NZ_JANFQF010000006.1"/>
</dbReference>
<sequence>MTPQDGRRPRARLNRNLVLRAAITLADATGLESLTMRKLGVELGVEAMSLYNHVANKDDLLDGMIDSVFSEIALPPEGADWISSMRGRAISAREVLARHPWATGLMGSRTTPGPATLRHHDAVIGTLRTAGFSVAMAAHAFSAVDSYLYGFALQEASLPFDTPEDTAAVAQTILSQFSSGKYPHLTELAIEHVLQPGYAYRDEFEFGLDLILEGLERSRTTG</sequence>